<dbReference type="NCBIfam" id="NF006087">
    <property type="entry name" value="PRK08236.1"/>
    <property type="match status" value="1"/>
</dbReference>
<keyword evidence="1 4" id="KW-0378">Hydrolase</keyword>
<dbReference type="NCBIfam" id="TIGR03664">
    <property type="entry name" value="fut_nucase"/>
    <property type="match status" value="1"/>
</dbReference>
<keyword evidence="5" id="KW-1185">Reference proteome</keyword>
<dbReference type="Proteomes" id="UP001185028">
    <property type="component" value="Unassembled WGS sequence"/>
</dbReference>
<dbReference type="HAMAP" id="MF_00991">
    <property type="entry name" value="MqnB"/>
    <property type="match status" value="1"/>
</dbReference>
<comment type="pathway">
    <text evidence="1">Quinol/quinone metabolism; menaquinone biosynthesis.</text>
</comment>
<name>A0ABU1J4Q3_9BACL</name>
<accession>A0ABU1J4Q3</accession>
<comment type="catalytic activity">
    <reaction evidence="1">
        <text>futalosine + H2O = dehypoxanthine futalosine + hypoxanthine</text>
        <dbReference type="Rhea" id="RHEA:25904"/>
        <dbReference type="ChEBI" id="CHEBI:15377"/>
        <dbReference type="ChEBI" id="CHEBI:17368"/>
        <dbReference type="ChEBI" id="CHEBI:58863"/>
        <dbReference type="ChEBI" id="CHEBI:58864"/>
        <dbReference type="EC" id="3.2.2.26"/>
    </reaction>
</comment>
<evidence type="ECO:0000259" key="3">
    <source>
        <dbReference type="Pfam" id="PF01048"/>
    </source>
</evidence>
<evidence type="ECO:0000256" key="2">
    <source>
        <dbReference type="NCBIfam" id="TIGR03664"/>
    </source>
</evidence>
<dbReference type="GO" id="GO:0016798">
    <property type="term" value="F:hydrolase activity, acting on glycosyl bonds"/>
    <property type="evidence" value="ECO:0007669"/>
    <property type="project" value="UniProtKB-KW"/>
</dbReference>
<dbReference type="EMBL" id="JAVDQH010000030">
    <property type="protein sequence ID" value="MDR6246483.1"/>
    <property type="molecule type" value="Genomic_DNA"/>
</dbReference>
<evidence type="ECO:0000313" key="5">
    <source>
        <dbReference type="Proteomes" id="UP001185028"/>
    </source>
</evidence>
<dbReference type="InterPro" id="IPR035994">
    <property type="entry name" value="Nucleoside_phosphorylase_sf"/>
</dbReference>
<feature type="domain" description="Nucleoside phosphorylase" evidence="3">
    <location>
        <begin position="41"/>
        <end position="224"/>
    </location>
</feature>
<keyword evidence="1" id="KW-0474">Menaquinone biosynthesis</keyword>
<dbReference type="RefSeq" id="WP_188778447.1">
    <property type="nucleotide sequence ID" value="NZ_BMMB01000018.1"/>
</dbReference>
<evidence type="ECO:0000256" key="1">
    <source>
        <dbReference type="HAMAP-Rule" id="MF_00991"/>
    </source>
</evidence>
<organism evidence="4 5">
    <name type="scientific">Paenibacillus hunanensis</name>
    <dbReference type="NCBI Taxonomy" id="539262"/>
    <lineage>
        <taxon>Bacteria</taxon>
        <taxon>Bacillati</taxon>
        <taxon>Bacillota</taxon>
        <taxon>Bacilli</taxon>
        <taxon>Bacillales</taxon>
        <taxon>Paenibacillaceae</taxon>
        <taxon>Paenibacillus</taxon>
    </lineage>
</organism>
<dbReference type="InterPro" id="IPR000845">
    <property type="entry name" value="Nucleoside_phosphorylase_d"/>
</dbReference>
<sequence length="227" mass="23531">MEASRYTGASYRILIATAVQAERNAILQALPYHARERYEVIIVGVGPASAAAETAAHLALHSDEYGLVISAGIGGGFAPHAPIGSIVLADQMIAADLGSETPDQGFITVDELGFGHSTLQSDRSSTQTVAAALQAATIPVHVGSVLTVSTTTGSAETTTALLQRIPNAAAEGMEGFGVAVAANLFDLPVMELRAISNTVGPRDRDSWRIPDALKSLGQATRILAEVL</sequence>
<comment type="caution">
    <text evidence="4">The sequence shown here is derived from an EMBL/GenBank/DDBJ whole genome shotgun (WGS) entry which is preliminary data.</text>
</comment>
<protein>
    <recommendedName>
        <fullName evidence="1 2">Futalosine hydrolase</fullName>
        <shortName evidence="1">FL hydrolase</shortName>
        <ecNumber evidence="1 2">3.2.2.26</ecNumber>
    </recommendedName>
    <alternativeName>
        <fullName evidence="1">Futalosine nucleosidase</fullName>
    </alternativeName>
    <alternativeName>
        <fullName evidence="1">Menaquinone biosynthetic enzyme MqnB</fullName>
    </alternativeName>
</protein>
<dbReference type="PANTHER" id="PTHR46832:SF2">
    <property type="entry name" value="FUTALOSINE HYDROLASE"/>
    <property type="match status" value="1"/>
</dbReference>
<proteinExistence type="inferred from homology"/>
<dbReference type="InterPro" id="IPR019963">
    <property type="entry name" value="FL_hydrolase_MqnB"/>
</dbReference>
<dbReference type="PANTHER" id="PTHR46832">
    <property type="entry name" value="5'-METHYLTHIOADENOSINE/S-ADENOSYLHOMOCYSTEINE NUCLEOSIDASE"/>
    <property type="match status" value="1"/>
</dbReference>
<dbReference type="Gene3D" id="3.40.50.1580">
    <property type="entry name" value="Nucleoside phosphorylase domain"/>
    <property type="match status" value="1"/>
</dbReference>
<comment type="similarity">
    <text evidence="1">Belongs to the PNP/UDP phosphorylase family. Futalosine hydrolase subfamily.</text>
</comment>
<dbReference type="EC" id="3.2.2.26" evidence="1 2"/>
<dbReference type="Pfam" id="PF01048">
    <property type="entry name" value="PNP_UDP_1"/>
    <property type="match status" value="1"/>
</dbReference>
<dbReference type="SUPFAM" id="SSF53167">
    <property type="entry name" value="Purine and uridine phosphorylases"/>
    <property type="match status" value="1"/>
</dbReference>
<evidence type="ECO:0000313" key="4">
    <source>
        <dbReference type="EMBL" id="MDR6246483.1"/>
    </source>
</evidence>
<gene>
    <name evidence="1" type="primary">mqnB</name>
    <name evidence="4" type="ORF">JOC58_004428</name>
</gene>
<reference evidence="4 5" key="1">
    <citation type="submission" date="2023-07" db="EMBL/GenBank/DDBJ databases">
        <title>Genomic Encyclopedia of Type Strains, Phase IV (KMG-IV): sequencing the most valuable type-strain genomes for metagenomic binning, comparative biology and taxonomic classification.</title>
        <authorList>
            <person name="Goeker M."/>
        </authorList>
    </citation>
    <scope>NUCLEOTIDE SEQUENCE [LARGE SCALE GENOMIC DNA]</scope>
    <source>
        <strain evidence="4 5">DSM 22170</strain>
    </source>
</reference>
<comment type="function">
    <text evidence="1">Catalyzes the hydrolysis of futalosine (FL) to dehypoxanthine futalosine (DHFL) and hypoxanthine, a step in the biosynthesis of menaquinone (MK, vitamin K2).</text>
</comment>
<keyword evidence="4" id="KW-0326">Glycosidase</keyword>
<dbReference type="CDD" id="cd17766">
    <property type="entry name" value="futalosine_nucleosidase_MqnB"/>
    <property type="match status" value="1"/>
</dbReference>